<keyword evidence="1" id="KW-1133">Transmembrane helix</keyword>
<feature type="transmembrane region" description="Helical" evidence="1">
    <location>
        <begin position="223"/>
        <end position="241"/>
    </location>
</feature>
<keyword evidence="1" id="KW-0812">Transmembrane</keyword>
<dbReference type="Proteomes" id="UP000178565">
    <property type="component" value="Unassembled WGS sequence"/>
</dbReference>
<dbReference type="EMBL" id="MFDM01000014">
    <property type="protein sequence ID" value="OGE43686.1"/>
    <property type="molecule type" value="Genomic_DNA"/>
</dbReference>
<evidence type="ECO:0000313" key="2">
    <source>
        <dbReference type="EMBL" id="OGE43686.1"/>
    </source>
</evidence>
<feature type="transmembrane region" description="Helical" evidence="1">
    <location>
        <begin position="471"/>
        <end position="492"/>
    </location>
</feature>
<feature type="transmembrane region" description="Helical" evidence="1">
    <location>
        <begin position="268"/>
        <end position="285"/>
    </location>
</feature>
<keyword evidence="1" id="KW-0472">Membrane</keyword>
<feature type="transmembrane region" description="Helical" evidence="1">
    <location>
        <begin position="290"/>
        <end position="306"/>
    </location>
</feature>
<dbReference type="Gene3D" id="3.40.50.12610">
    <property type="match status" value="1"/>
</dbReference>
<name>A0A1F5KRY7_9BACT</name>
<feature type="transmembrane region" description="Helical" evidence="1">
    <location>
        <begin position="409"/>
        <end position="429"/>
    </location>
</feature>
<comment type="caution">
    <text evidence="2">The sequence shown here is derived from an EMBL/GenBank/DDBJ whole genome shotgun (WGS) entry which is preliminary data.</text>
</comment>
<sequence length="677" mass="78901">MIQSTILQILLGILFLAINFICFTTVGFFILKKFQFIVKDSIEKYTLSTVLGLVIFTLIAYIFAFINLRFLMWTFPIFGLLVLIKFKNEFLQFKLNIHSKNLFLLVFLIGIFAQVAVNAPSGLLYKDGVYFWSSHGHDGVWHLSLMEQMKKNEFPFQNPELAGAKLQNYHFFVDLLMSEMSRLFYFSNLDIYFRFMPTLFSILLGLTSFIFVREWKKSEIAGIWAMFFTYFAGSFGYLLYIPTHGSLGGESIFWVSQTHSVLGNPPHASAFIILTAFLFCLLRYFKSYDYKYFFLSVILGGSIIGFKVYGGILILFGLLIVGIYEIFAKRIFKTLLLFLASFLLSFGIYFPNSAGSQDFLIWQPWWYIRTMVVATDRLNWLDLELRRQHYLSRGTWNANLRVVQLETTAFLIFLFGNLGMRFLGFWTIFKQLRENIFRNSFNLFFLIITLTSFTIPVLFLQKGVAWNSIQFNQYFLLLFGFLAAIAVTDLLIKIKIKAIRTTSLRPTVLKVITVIIIIFLAIPTQVGLLWQFYSNPALSKISYGELEALNYLKQNSERDAVVLTAPFNKYEKDMYKNPPIPIYAWYDTGYVSVFTSRKTLIADEEQINIMGYDVDELVNERKEAFDSTDSNKMNDFLKKYDVDFIYLVWEERFAAEVENINADLVFENEDSRIYRVR</sequence>
<feature type="transmembrane region" description="Helical" evidence="1">
    <location>
        <begin position="512"/>
        <end position="533"/>
    </location>
</feature>
<accession>A0A1F5KRY7</accession>
<feature type="transmembrane region" description="Helical" evidence="1">
    <location>
        <begin position="191"/>
        <end position="211"/>
    </location>
</feature>
<evidence type="ECO:0000256" key="1">
    <source>
        <dbReference type="SAM" id="Phobius"/>
    </source>
</evidence>
<feature type="transmembrane region" description="Helical" evidence="1">
    <location>
        <begin position="335"/>
        <end position="352"/>
    </location>
</feature>
<reference evidence="2 3" key="1">
    <citation type="journal article" date="2016" name="Nat. Commun.">
        <title>Thousands of microbial genomes shed light on interconnected biogeochemical processes in an aquifer system.</title>
        <authorList>
            <person name="Anantharaman K."/>
            <person name="Brown C.T."/>
            <person name="Hug L.A."/>
            <person name="Sharon I."/>
            <person name="Castelle C.J."/>
            <person name="Probst A.J."/>
            <person name="Thomas B.C."/>
            <person name="Singh A."/>
            <person name="Wilkins M.J."/>
            <person name="Karaoz U."/>
            <person name="Brodie E.L."/>
            <person name="Williams K.H."/>
            <person name="Hubbard S.S."/>
            <person name="Banfield J.F."/>
        </authorList>
    </citation>
    <scope>NUCLEOTIDE SEQUENCE [LARGE SCALE GENOMIC DNA]</scope>
</reference>
<feature type="transmembrane region" description="Helical" evidence="1">
    <location>
        <begin position="42"/>
        <end position="64"/>
    </location>
</feature>
<feature type="transmembrane region" description="Helical" evidence="1">
    <location>
        <begin position="312"/>
        <end position="328"/>
    </location>
</feature>
<organism evidence="2 3">
    <name type="scientific">Candidatus Daviesbacteria bacterium RIFCSPLOWO2_01_FULL_39_12</name>
    <dbReference type="NCBI Taxonomy" id="1797785"/>
    <lineage>
        <taxon>Bacteria</taxon>
        <taxon>Candidatus Daviesiibacteriota</taxon>
    </lineage>
</organism>
<feature type="transmembrane region" description="Helical" evidence="1">
    <location>
        <begin position="102"/>
        <end position="125"/>
    </location>
</feature>
<evidence type="ECO:0008006" key="4">
    <source>
        <dbReference type="Google" id="ProtNLM"/>
    </source>
</evidence>
<feature type="transmembrane region" description="Helical" evidence="1">
    <location>
        <begin position="441"/>
        <end position="459"/>
    </location>
</feature>
<evidence type="ECO:0000313" key="3">
    <source>
        <dbReference type="Proteomes" id="UP000178565"/>
    </source>
</evidence>
<feature type="transmembrane region" description="Helical" evidence="1">
    <location>
        <begin position="6"/>
        <end position="30"/>
    </location>
</feature>
<protein>
    <recommendedName>
        <fullName evidence="4">Glycosyltransferase RgtA/B/C/D-like domain-containing protein</fullName>
    </recommendedName>
</protein>
<dbReference type="AlphaFoldDB" id="A0A1F5KRY7"/>
<dbReference type="STRING" id="1797785.A3B45_03290"/>
<proteinExistence type="predicted"/>
<gene>
    <name evidence="2" type="ORF">A3B45_03290</name>
</gene>